<feature type="transmembrane region" description="Helical" evidence="1">
    <location>
        <begin position="1257"/>
        <end position="1280"/>
    </location>
</feature>
<evidence type="ECO:0000259" key="3">
    <source>
        <dbReference type="Pfam" id="PF25358"/>
    </source>
</evidence>
<feature type="transmembrane region" description="Helical" evidence="1">
    <location>
        <begin position="1192"/>
        <end position="1217"/>
    </location>
</feature>
<keyword evidence="1" id="KW-0812">Transmembrane</keyword>
<dbReference type="InterPro" id="IPR007855">
    <property type="entry name" value="RDRP"/>
</dbReference>
<evidence type="ECO:0008006" key="6">
    <source>
        <dbReference type="Google" id="ProtNLM"/>
    </source>
</evidence>
<dbReference type="Proteomes" id="UP001172673">
    <property type="component" value="Unassembled WGS sequence"/>
</dbReference>
<dbReference type="GO" id="GO:0003968">
    <property type="term" value="F:RNA-directed RNA polymerase activity"/>
    <property type="evidence" value="ECO:0007669"/>
    <property type="project" value="UniProtKB-KW"/>
</dbReference>
<dbReference type="InterPro" id="IPR057503">
    <property type="entry name" value="PH_RdRP"/>
</dbReference>
<gene>
    <name evidence="4" type="ORF">H2200_008781</name>
</gene>
<evidence type="ECO:0000313" key="4">
    <source>
        <dbReference type="EMBL" id="KAJ9606772.1"/>
    </source>
</evidence>
<dbReference type="PANTHER" id="PTHR23079:SF17">
    <property type="entry name" value="RNA-DEPENDENT RNA POLYMERASE"/>
    <property type="match status" value="1"/>
</dbReference>
<reference evidence="4" key="1">
    <citation type="submission" date="2022-10" db="EMBL/GenBank/DDBJ databases">
        <title>Culturing micro-colonial fungi from biological soil crusts in the Mojave desert and describing Neophaeococcomyces mojavensis, and introducing the new genera and species Taxawa tesnikishii.</title>
        <authorList>
            <person name="Kurbessoian T."/>
            <person name="Stajich J.E."/>
        </authorList>
    </citation>
    <scope>NUCLEOTIDE SEQUENCE</scope>
    <source>
        <strain evidence="4">TK_41</strain>
    </source>
</reference>
<protein>
    <recommendedName>
        <fullName evidence="6">RNA-directed RNA polymerase</fullName>
    </recommendedName>
</protein>
<organism evidence="4 5">
    <name type="scientific">Cladophialophora chaetospira</name>
    <dbReference type="NCBI Taxonomy" id="386627"/>
    <lineage>
        <taxon>Eukaryota</taxon>
        <taxon>Fungi</taxon>
        <taxon>Dikarya</taxon>
        <taxon>Ascomycota</taxon>
        <taxon>Pezizomycotina</taxon>
        <taxon>Eurotiomycetes</taxon>
        <taxon>Chaetothyriomycetidae</taxon>
        <taxon>Chaetothyriales</taxon>
        <taxon>Herpotrichiellaceae</taxon>
        <taxon>Cladophialophora</taxon>
    </lineage>
</organism>
<dbReference type="Pfam" id="PF25358">
    <property type="entry name" value="PH_fung_RdRP"/>
    <property type="match status" value="1"/>
</dbReference>
<evidence type="ECO:0000256" key="1">
    <source>
        <dbReference type="SAM" id="Phobius"/>
    </source>
</evidence>
<evidence type="ECO:0000313" key="5">
    <source>
        <dbReference type="Proteomes" id="UP001172673"/>
    </source>
</evidence>
<keyword evidence="1" id="KW-1133">Transmembrane helix</keyword>
<dbReference type="EMBL" id="JAPDRK010000013">
    <property type="protein sequence ID" value="KAJ9606772.1"/>
    <property type="molecule type" value="Genomic_DNA"/>
</dbReference>
<dbReference type="GO" id="GO:0031380">
    <property type="term" value="C:nuclear RNA-directed RNA polymerase complex"/>
    <property type="evidence" value="ECO:0007669"/>
    <property type="project" value="TreeGrafter"/>
</dbReference>
<feature type="transmembrane region" description="Helical" evidence="1">
    <location>
        <begin position="1687"/>
        <end position="1709"/>
    </location>
</feature>
<feature type="domain" description="RdRP-like PH" evidence="3">
    <location>
        <begin position="131"/>
        <end position="279"/>
    </location>
</feature>
<keyword evidence="1" id="KW-0472">Membrane</keyword>
<feature type="transmembrane region" description="Helical" evidence="1">
    <location>
        <begin position="1301"/>
        <end position="1319"/>
    </location>
</feature>
<proteinExistence type="predicted"/>
<dbReference type="InterPro" id="IPR035979">
    <property type="entry name" value="RBD_domain_sf"/>
</dbReference>
<evidence type="ECO:0000259" key="2">
    <source>
        <dbReference type="Pfam" id="PF05183"/>
    </source>
</evidence>
<dbReference type="Pfam" id="PF05183">
    <property type="entry name" value="RdRP"/>
    <property type="match status" value="1"/>
</dbReference>
<dbReference type="InterPro" id="IPR057596">
    <property type="entry name" value="RDRP_core"/>
</dbReference>
<name>A0AA39CG17_9EURO</name>
<feature type="transmembrane region" description="Helical" evidence="1">
    <location>
        <begin position="1339"/>
        <end position="1359"/>
    </location>
</feature>
<dbReference type="SUPFAM" id="SSF54928">
    <property type="entry name" value="RNA-binding domain, RBD"/>
    <property type="match status" value="1"/>
</dbReference>
<comment type="caution">
    <text evidence="4">The sequence shown here is derived from an EMBL/GenBank/DDBJ whole genome shotgun (WGS) entry which is preliminary data.</text>
</comment>
<dbReference type="GO" id="GO:0003723">
    <property type="term" value="F:RNA binding"/>
    <property type="evidence" value="ECO:0007669"/>
    <property type="project" value="UniProtKB-KW"/>
</dbReference>
<dbReference type="PANTHER" id="PTHR23079">
    <property type="entry name" value="RNA-DEPENDENT RNA POLYMERASE"/>
    <property type="match status" value="1"/>
</dbReference>
<keyword evidence="5" id="KW-1185">Reference proteome</keyword>
<dbReference type="GO" id="GO:0030422">
    <property type="term" value="P:siRNA processing"/>
    <property type="evidence" value="ECO:0007669"/>
    <property type="project" value="TreeGrafter"/>
</dbReference>
<sequence>MEVFVRNVPLRATESDFSKFMRPILSNLNIHDWQCQKRKQKTFASLTFLDAKDAERFLALYGQAGFTGLSLAAKKATLMYLGVPLLFSLSKKQPDSLALKCLEMEKKSRLAAKQSATTSSSDDQMKNESNSLKVVSFACGLWAFRDSRPVFRPCFTHAFRGTIKFGSRMATASFETGVRLDFWFSTVIEINLESLPHPAITMTLIQAPNFLRTTSVTGNKTNWTRISCLDGMHETIAGTCLVYRFRLYPVSIDDQRTALGRAHGVPRPTRHPVEVASPTRSYSVETNTFMQGMEAQSRTRHPAALPFTVKFQLQKLVQNAYFSPADACELLPVVDDIITRAGSRICARAIRRLCHQLPYRCLETDVNAADMTAIITRLQSNAERLEDGEDFGYGAPSLQDRAYIHRVNFTPAGMYLYGPEPESYNRVLRKYRQNHEYFARVTFYDENGEPIRFSPLWSNDVIYHERIKGILNEGFSVAGRRFNFLGFSHSSLRAQSCWFMAPFVHEGSLLFDRNLIQGLGDFSKIRCPAKCAARIGQAFSETPVALTVEEGVARVVPDVERNGRVFSDGVGSLSRDLLEELWALLPPERRGKPRAFQIRYSGAKGMVALDARLPGEQMLIRSSMIKFPGLGSLDIEICEAAYKPLPYFLNQQTIKILEDMGVDDDFFFFHQKRHVDRLRLVTSSSSRASKFLKSHSIGDGIHLPWFIKQLAAMNLSFSQDSFLRNIIEMAVLAELRALKYKSRILVKEGYTLHGIMDETGVLEEGQIFCIVDEGGSPEVIAGKNLVISRSPALHPGDVRTVTGVRVPAESPLMQLRNCICFSSKGDRDLPSQLSGGDLDGDLYQILFDPQARPKRVFAPADYPRPEPVDLGRAIERQDMTDFFVTFMATDQLGRIANLHKVLADQQADGVLNSDCVTLAELHSTAVVKPYRPDFMVTGPHAVIQKNKPLSLMAESYAERDAEEDSPKYQFYESDKVLGRLFRAIDERKILASLQNDPAAMLSRPGGGAQSVLGSVWNHIQSQCQEIGLQLPNWQRHVSRARGVRDEYDAIVHEYAAEYGPTFSQPLSEYEVFMGTIIGKTGAQSKRQHENSVSMKDSFRNDMRYIVNRILGIDDFDDDFNFNAGLERCLACFAIGMESSSAFENDIPLQERKEPRPRYESLSSQELSYNGTVPGLQKSITTARKAHTGGKRVIFISLTLIVVPMLGLAALLLALVLVNNVDKPGEGTSSGNLTLDLTSQFQSSAYYVDFNPTTLVTIASWSSTVAPLLAVVAMVLVSFPLAQSFKKDSQLSGSELPTPYQFSLLLESFSAGITPLWNSLSYWRWPHREGRMASNVRNALTILAIFTTLGYTIAGVDTWLHLVMEAVNIELADPQLPQQALGRGLPDGPCSNQTAANFDGRDCIINIAATNIFLVNANEAARVTSNTSTTNAVYDMYIDDKHFSYLGPASNPQSLDYRAETLAVHTDCRQIGKQCKLGVGQFGASEPFHCTDALYGNLAQPSINGDASLTLAARAAGIVFYRDAGLTQLANKSSDGDSFLTRPGNPHHLAAWARVSLAATTEQTADGNVVTPTHGGTTWLLNCSATAYQVTYDFINGSVLHATAEVANGSVGTILNAPNYYGFGGVALETAATAASQYNDTAQMADFWAKAYSQSTMALASGIMTARSDLQEQTRRTKLVSRVPKAPLYALVALNALYAVLGIILAWIALGSNPSETNELREKLSTAGLVAACFERQRAERAVDKKRQMFAEYEGVSSGRVGVEDSAYEGGYVFRLRQGLGGGVP</sequence>
<accession>A0AA39CG17</accession>
<feature type="domain" description="RDRP core" evidence="2">
    <location>
        <begin position="409"/>
        <end position="984"/>
    </location>
</feature>